<evidence type="ECO:0000256" key="6">
    <source>
        <dbReference type="ARBA" id="ARBA00022692"/>
    </source>
</evidence>
<proteinExistence type="inferred from homology"/>
<dbReference type="GO" id="GO:0016757">
    <property type="term" value="F:glycosyltransferase activity"/>
    <property type="evidence" value="ECO:0007669"/>
    <property type="project" value="UniProtKB-KW"/>
</dbReference>
<evidence type="ECO:0000313" key="14">
    <source>
        <dbReference type="EMBL" id="ONK62071.1"/>
    </source>
</evidence>
<dbReference type="PANTHER" id="PTHR31741">
    <property type="entry name" value="OS02G0726500 PROTEIN-RELATED"/>
    <property type="match status" value="1"/>
</dbReference>
<accession>A0A5P1EBG7</accession>
<keyword evidence="11" id="KW-0294">Fucose metabolism</keyword>
<dbReference type="PANTHER" id="PTHR31741:SF8">
    <property type="entry name" value="O-FUCOSYLTRANSFERASE 35"/>
    <property type="match status" value="1"/>
</dbReference>
<evidence type="ECO:0000256" key="13">
    <source>
        <dbReference type="ARBA" id="ARBA00030350"/>
    </source>
</evidence>
<comment type="similarity">
    <text evidence="3">Belongs to the glycosyltransferase GT106 family.</text>
</comment>
<evidence type="ECO:0000256" key="10">
    <source>
        <dbReference type="ARBA" id="ARBA00023180"/>
    </source>
</evidence>
<organism evidence="14 15">
    <name type="scientific">Asparagus officinalis</name>
    <name type="common">Garden asparagus</name>
    <dbReference type="NCBI Taxonomy" id="4686"/>
    <lineage>
        <taxon>Eukaryota</taxon>
        <taxon>Viridiplantae</taxon>
        <taxon>Streptophyta</taxon>
        <taxon>Embryophyta</taxon>
        <taxon>Tracheophyta</taxon>
        <taxon>Spermatophyta</taxon>
        <taxon>Magnoliopsida</taxon>
        <taxon>Liliopsida</taxon>
        <taxon>Asparagales</taxon>
        <taxon>Asparagaceae</taxon>
        <taxon>Asparagoideae</taxon>
        <taxon>Asparagus</taxon>
    </lineage>
</organism>
<keyword evidence="10" id="KW-0325">Glycoprotein</keyword>
<keyword evidence="8" id="KW-1133">Transmembrane helix</keyword>
<evidence type="ECO:0000313" key="15">
    <source>
        <dbReference type="Proteomes" id="UP000243459"/>
    </source>
</evidence>
<dbReference type="GO" id="GO:0005794">
    <property type="term" value="C:Golgi apparatus"/>
    <property type="evidence" value="ECO:0007669"/>
    <property type="project" value="TreeGrafter"/>
</dbReference>
<evidence type="ECO:0000256" key="3">
    <source>
        <dbReference type="ARBA" id="ARBA00007737"/>
    </source>
</evidence>
<evidence type="ECO:0000256" key="8">
    <source>
        <dbReference type="ARBA" id="ARBA00022989"/>
    </source>
</evidence>
<gene>
    <name evidence="14" type="ORF">A4U43_C07F60</name>
</gene>
<dbReference type="Pfam" id="PF10250">
    <property type="entry name" value="O-FucT"/>
    <property type="match status" value="1"/>
</dbReference>
<dbReference type="GO" id="GO:0006004">
    <property type="term" value="P:fucose metabolic process"/>
    <property type="evidence" value="ECO:0007669"/>
    <property type="project" value="UniProtKB-KW"/>
</dbReference>
<sequence>MESRKNSIWQICDMVAVAKIMKATLVLLSLDHFYWADERFTAVLSKLFQSVKLLQCANLDLKIFSLPTGYSDFKDLFYWKHFIKTLKDEVHIVEKLPVSHEKIEPFTKAPISWSKVYYYKSDVLPLLKQHKVTYFTHTDSRLTNNGLPTSVQKLRCRVNYRALKYSGSIQELGATLISRMRQGWSPARVGLVAPIDVVVPPGNTGLDPSQTSFFQMIENQAMETNSSIDVEIYIYHVIGGDEGVVDGHELNILALENHSGNQSPYPSKS</sequence>
<keyword evidence="9" id="KW-0472">Membrane</keyword>
<dbReference type="GO" id="GO:0009507">
    <property type="term" value="C:chloroplast"/>
    <property type="evidence" value="ECO:0007669"/>
    <property type="project" value="TreeGrafter"/>
</dbReference>
<dbReference type="EMBL" id="CM007387">
    <property type="protein sequence ID" value="ONK62071.1"/>
    <property type="molecule type" value="Genomic_DNA"/>
</dbReference>
<evidence type="ECO:0000256" key="1">
    <source>
        <dbReference type="ARBA" id="ARBA00004606"/>
    </source>
</evidence>
<dbReference type="GO" id="GO:0016020">
    <property type="term" value="C:membrane"/>
    <property type="evidence" value="ECO:0007669"/>
    <property type="project" value="UniProtKB-SubCell"/>
</dbReference>
<keyword evidence="6" id="KW-0812">Transmembrane</keyword>
<keyword evidence="7" id="KW-0735">Signal-anchor</keyword>
<dbReference type="InterPro" id="IPR043164">
    <property type="entry name" value="Ribosomal_uL10-like_insert_sf"/>
</dbReference>
<evidence type="ECO:0000256" key="7">
    <source>
        <dbReference type="ARBA" id="ARBA00022968"/>
    </source>
</evidence>
<comment type="subcellular location">
    <subcellularLocation>
        <location evidence="1">Membrane</location>
        <topology evidence="1">Single-pass type II membrane protein</topology>
    </subcellularLocation>
</comment>
<comment type="pathway">
    <text evidence="2">Glycan metabolism.</text>
</comment>
<evidence type="ECO:0000256" key="2">
    <source>
        <dbReference type="ARBA" id="ARBA00004881"/>
    </source>
</evidence>
<protein>
    <recommendedName>
        <fullName evidence="13">O-fucosyltransferase family protein</fullName>
    </recommendedName>
</protein>
<keyword evidence="4" id="KW-0328">Glycosyltransferase</keyword>
<reference evidence="15" key="1">
    <citation type="journal article" date="2017" name="Nat. Commun.">
        <title>The asparagus genome sheds light on the origin and evolution of a young Y chromosome.</title>
        <authorList>
            <person name="Harkess A."/>
            <person name="Zhou J."/>
            <person name="Xu C."/>
            <person name="Bowers J.E."/>
            <person name="Van der Hulst R."/>
            <person name="Ayyampalayam S."/>
            <person name="Mercati F."/>
            <person name="Riccardi P."/>
            <person name="McKain M.R."/>
            <person name="Kakrana A."/>
            <person name="Tang H."/>
            <person name="Ray J."/>
            <person name="Groenendijk J."/>
            <person name="Arikit S."/>
            <person name="Mathioni S.M."/>
            <person name="Nakano M."/>
            <person name="Shan H."/>
            <person name="Telgmann-Rauber A."/>
            <person name="Kanno A."/>
            <person name="Yue Z."/>
            <person name="Chen H."/>
            <person name="Li W."/>
            <person name="Chen Y."/>
            <person name="Xu X."/>
            <person name="Zhang Y."/>
            <person name="Luo S."/>
            <person name="Chen H."/>
            <person name="Gao J."/>
            <person name="Mao Z."/>
            <person name="Pires J.C."/>
            <person name="Luo M."/>
            <person name="Kudrna D."/>
            <person name="Wing R.A."/>
            <person name="Meyers B.C."/>
            <person name="Yi K."/>
            <person name="Kong H."/>
            <person name="Lavrijsen P."/>
            <person name="Sunseri F."/>
            <person name="Falavigna A."/>
            <person name="Ye Y."/>
            <person name="Leebens-Mack J.H."/>
            <person name="Chen G."/>
        </authorList>
    </citation>
    <scope>NUCLEOTIDE SEQUENCE [LARGE SCALE GENOMIC DNA]</scope>
    <source>
        <strain evidence="15">cv. DH0086</strain>
    </source>
</reference>
<evidence type="ECO:0000256" key="9">
    <source>
        <dbReference type="ARBA" id="ARBA00023136"/>
    </source>
</evidence>
<keyword evidence="12" id="KW-0119">Carbohydrate metabolism</keyword>
<evidence type="ECO:0000256" key="12">
    <source>
        <dbReference type="ARBA" id="ARBA00023277"/>
    </source>
</evidence>
<dbReference type="Gene3D" id="3.90.105.20">
    <property type="match status" value="1"/>
</dbReference>
<keyword evidence="15" id="KW-1185">Reference proteome</keyword>
<dbReference type="Proteomes" id="UP000243459">
    <property type="component" value="Chromosome 7"/>
</dbReference>
<name>A0A5P1EBG7_ASPOF</name>
<evidence type="ECO:0000256" key="11">
    <source>
        <dbReference type="ARBA" id="ARBA00023253"/>
    </source>
</evidence>
<keyword evidence="5" id="KW-0808">Transferase</keyword>
<dbReference type="Gramene" id="ONK62071">
    <property type="protein sequence ID" value="ONK62071"/>
    <property type="gene ID" value="A4U43_C07F60"/>
</dbReference>
<evidence type="ECO:0000256" key="5">
    <source>
        <dbReference type="ARBA" id="ARBA00022679"/>
    </source>
</evidence>
<dbReference type="AlphaFoldDB" id="A0A5P1EBG7"/>
<dbReference type="InterPro" id="IPR019378">
    <property type="entry name" value="GDP-Fuc_O-FucTrfase"/>
</dbReference>
<evidence type="ECO:0000256" key="4">
    <source>
        <dbReference type="ARBA" id="ARBA00022676"/>
    </source>
</evidence>